<dbReference type="EMBL" id="VMHJ01000001">
    <property type="protein sequence ID" value="TSJ86293.1"/>
    <property type="molecule type" value="Genomic_DNA"/>
</dbReference>
<gene>
    <name evidence="1" type="ORF">FPK29_00915</name>
</gene>
<protein>
    <submittedName>
        <fullName evidence="1">Glycosyl hydrolase</fullName>
    </submittedName>
</protein>
<organism evidence="1 2">
    <name type="scientific">Bifidobacterium asteroides</name>
    <dbReference type="NCBI Taxonomy" id="1684"/>
    <lineage>
        <taxon>Bacteria</taxon>
        <taxon>Bacillati</taxon>
        <taxon>Actinomycetota</taxon>
        <taxon>Actinomycetes</taxon>
        <taxon>Bifidobacteriales</taxon>
        <taxon>Bifidobacteriaceae</taxon>
        <taxon>Bifidobacterium</taxon>
    </lineage>
</organism>
<dbReference type="SUPFAM" id="SSF51445">
    <property type="entry name" value="(Trans)glycosidases"/>
    <property type="match status" value="1"/>
</dbReference>
<dbReference type="AlphaFoldDB" id="A0A556RBM7"/>
<dbReference type="GO" id="GO:0016787">
    <property type="term" value="F:hydrolase activity"/>
    <property type="evidence" value="ECO:0007669"/>
    <property type="project" value="UniProtKB-KW"/>
</dbReference>
<dbReference type="Proteomes" id="UP000317536">
    <property type="component" value="Unassembled WGS sequence"/>
</dbReference>
<evidence type="ECO:0000313" key="1">
    <source>
        <dbReference type="EMBL" id="TSJ86293.1"/>
    </source>
</evidence>
<proteinExistence type="predicted"/>
<reference evidence="1 2" key="1">
    <citation type="submission" date="2019-07" db="EMBL/GenBank/DDBJ databases">
        <title>Bifidobacterium asteroides genomes.</title>
        <authorList>
            <person name="Zheng H."/>
        </authorList>
    </citation>
    <scope>NUCLEOTIDE SEQUENCE [LARGE SCALE GENOMIC DNA]</scope>
    <source>
        <strain evidence="1 2">W8111</strain>
    </source>
</reference>
<sequence length="422" mass="47178">MKYGVNYTPSAGWFYTWLHPDWGRIREDLEQIASIRVDHVRIFPLWPILQPNRNYINPQALDDLRHMGELAAEAGLDCYVDVLQGHLSSFDFLPSWLRSWHSRNMFVDAQAVQAQIQLVIAIYDAMADVQGFAGLTLGNECNQFASMTHPSPMPLTKAQADAWLRALLLPLQERAHHDGRVLLHSENDEVWYADGHPFTPDQAANLGDVTAIHSWVFNGTAQHYGALSVESVGHAEYLVELSKAFARHDHRPVWVQEIGAPNNVITNSESGVFCSRSIQRMLRCGDLYGITWWCSHDVDGRFVDFPELEHHLGLFDLKGNLTEVGKAFSQIVAEPLPMVVNRQVAVIVDVDEQGLPLSRGSLAPGGSVFEAWMQLSRSGEHPAVVTSACVHDEQSLNARGIRECLPVELRTGNVYSNVARSD</sequence>
<comment type="caution">
    <text evidence="1">The sequence shown here is derived from an EMBL/GenBank/DDBJ whole genome shotgun (WGS) entry which is preliminary data.</text>
</comment>
<keyword evidence="1" id="KW-0378">Hydrolase</keyword>
<accession>A0A556RBM7</accession>
<dbReference type="Gene3D" id="3.20.20.80">
    <property type="entry name" value="Glycosidases"/>
    <property type="match status" value="1"/>
</dbReference>
<dbReference type="InterPro" id="IPR017853">
    <property type="entry name" value="GH"/>
</dbReference>
<evidence type="ECO:0000313" key="2">
    <source>
        <dbReference type="Proteomes" id="UP000317536"/>
    </source>
</evidence>
<name>A0A556RBM7_9BIFI</name>